<dbReference type="KEGG" id="mmab:HQ865_19615"/>
<feature type="transmembrane region" description="Helical" evidence="1">
    <location>
        <begin position="43"/>
        <end position="64"/>
    </location>
</feature>
<feature type="transmembrane region" description="Helical" evidence="1">
    <location>
        <begin position="85"/>
        <end position="107"/>
    </location>
</feature>
<feature type="transmembrane region" description="Helical" evidence="1">
    <location>
        <begin position="146"/>
        <end position="167"/>
    </location>
</feature>
<dbReference type="AlphaFoldDB" id="A0A7D4TZ41"/>
<dbReference type="InterPro" id="IPR025250">
    <property type="entry name" value="DUF4199"/>
</dbReference>
<feature type="transmembrane region" description="Helical" evidence="1">
    <location>
        <begin position="12"/>
        <end position="31"/>
    </location>
</feature>
<dbReference type="Proteomes" id="UP000505355">
    <property type="component" value="Chromosome"/>
</dbReference>
<keyword evidence="3" id="KW-1185">Reference proteome</keyword>
<keyword evidence="1" id="KW-1133">Transmembrane helix</keyword>
<sequence>MNNKYPIKQALVTGIVIGVFSITAFSIVDGLNHSKGWGYNPASIRGIIGLVVLVILGAGIYSAMQAVKRGNNGTLTYKQAFLSGLFTGIVTGVITAICGAVYCTLINPGYAAYMVAEGKKALEAQGALTDNAVTALQQQFSTGGQVVQALIGQTVCGAVISAIMSIFTRTKK</sequence>
<reference evidence="2 3" key="1">
    <citation type="submission" date="2020-05" db="EMBL/GenBank/DDBJ databases">
        <title>Mucilaginibacter mali sp. nov.</title>
        <authorList>
            <person name="Kim H.S."/>
            <person name="Lee K.C."/>
            <person name="Suh M.K."/>
            <person name="Kim J.-S."/>
            <person name="Han K.-I."/>
            <person name="Eom M.K."/>
            <person name="Shin Y.K."/>
            <person name="Lee J.-S."/>
        </authorList>
    </citation>
    <scope>NUCLEOTIDE SEQUENCE [LARGE SCALE GENOMIC DNA]</scope>
    <source>
        <strain evidence="2 3">G2-14</strain>
    </source>
</reference>
<evidence type="ECO:0000256" key="1">
    <source>
        <dbReference type="SAM" id="Phobius"/>
    </source>
</evidence>
<keyword evidence="1" id="KW-0812">Transmembrane</keyword>
<protein>
    <submittedName>
        <fullName evidence="2">DUF4199 domain-containing protein</fullName>
    </submittedName>
</protein>
<organism evidence="2 3">
    <name type="scientific">Mucilaginibacter mali</name>
    <dbReference type="NCBI Taxonomy" id="2740462"/>
    <lineage>
        <taxon>Bacteria</taxon>
        <taxon>Pseudomonadati</taxon>
        <taxon>Bacteroidota</taxon>
        <taxon>Sphingobacteriia</taxon>
        <taxon>Sphingobacteriales</taxon>
        <taxon>Sphingobacteriaceae</taxon>
        <taxon>Mucilaginibacter</taxon>
    </lineage>
</organism>
<proteinExistence type="predicted"/>
<keyword evidence="1" id="KW-0472">Membrane</keyword>
<dbReference type="EMBL" id="CP054139">
    <property type="protein sequence ID" value="QKJ31877.1"/>
    <property type="molecule type" value="Genomic_DNA"/>
</dbReference>
<dbReference type="RefSeq" id="WP_173416532.1">
    <property type="nucleotide sequence ID" value="NZ_CP054139.1"/>
</dbReference>
<dbReference type="Pfam" id="PF13858">
    <property type="entry name" value="DUF4199"/>
    <property type="match status" value="1"/>
</dbReference>
<accession>A0A7D4TZ41</accession>
<gene>
    <name evidence="2" type="ORF">HQ865_19615</name>
</gene>
<evidence type="ECO:0000313" key="2">
    <source>
        <dbReference type="EMBL" id="QKJ31877.1"/>
    </source>
</evidence>
<name>A0A7D4TZ41_9SPHI</name>
<evidence type="ECO:0000313" key="3">
    <source>
        <dbReference type="Proteomes" id="UP000505355"/>
    </source>
</evidence>